<sequence>MGINVTRSSMPPLEDYINEISDLWNSRWLTNGGMKYQEFETQLTEYLMVSKASLFSNGHLALETVLQAFNLSGEVITTPFTFASTTHAIVRNKLTPIFCDIDPFDFTMDVTKIENLITEKTTAIVPVHVYGNICDMNKIQKIADKYNLKVIYDAAHTFGMKVNGRGIGDFGDASMFSFHATKVFNSIEGGVVTYKKSQIKESLDAIKNFGISGEDEVEYIGTNAKMNEFQAAMGLCNLKYINEEIRKRKIVYERYKERLSHIKGIRIRVDQPNVENNYAYFPIILDDYIYHRDELLAKLKQNNIIARKYFYPLTSNFECYKGLFKNSITPIAEQIANNVLTLPLYSDLSLNDVDHICDLIIE</sequence>
<dbReference type="PANTHER" id="PTHR30244:SF9">
    <property type="entry name" value="PROTEIN RV3402C"/>
    <property type="match status" value="1"/>
</dbReference>
<proteinExistence type="inferred from homology"/>
<dbReference type="PANTHER" id="PTHR30244">
    <property type="entry name" value="TRANSAMINASE"/>
    <property type="match status" value="1"/>
</dbReference>
<dbReference type="EMBL" id="FOTR01000011">
    <property type="protein sequence ID" value="SFM25797.1"/>
    <property type="molecule type" value="Genomic_DNA"/>
</dbReference>
<accession>A0A1I4PDR1</accession>
<dbReference type="InterPro" id="IPR015424">
    <property type="entry name" value="PyrdxlP-dep_Trfase"/>
</dbReference>
<dbReference type="CDD" id="cd00616">
    <property type="entry name" value="AHBA_syn"/>
    <property type="match status" value="1"/>
</dbReference>
<dbReference type="OrthoDB" id="9810913at2"/>
<evidence type="ECO:0000256" key="3">
    <source>
        <dbReference type="PIRSR" id="PIRSR000390-1"/>
    </source>
</evidence>
<feature type="active site" description="Proton acceptor" evidence="3">
    <location>
        <position position="182"/>
    </location>
</feature>
<dbReference type="GO" id="GO:0000271">
    <property type="term" value="P:polysaccharide biosynthetic process"/>
    <property type="evidence" value="ECO:0007669"/>
    <property type="project" value="TreeGrafter"/>
</dbReference>
<keyword evidence="7" id="KW-1185">Reference proteome</keyword>
<dbReference type="Proteomes" id="UP000198565">
    <property type="component" value="Unassembled WGS sequence"/>
</dbReference>
<reference evidence="7" key="1">
    <citation type="submission" date="2016-10" db="EMBL/GenBank/DDBJ databases">
        <authorList>
            <person name="Varghese N."/>
            <person name="Submissions S."/>
        </authorList>
    </citation>
    <scope>NUCLEOTIDE SEQUENCE [LARGE SCALE GENOMIC DNA]</scope>
    <source>
        <strain evidence="7">CGMCC 1.4250</strain>
    </source>
</reference>
<dbReference type="SUPFAM" id="SSF53383">
    <property type="entry name" value="PLP-dependent transferases"/>
    <property type="match status" value="1"/>
</dbReference>
<evidence type="ECO:0000256" key="5">
    <source>
        <dbReference type="RuleBase" id="RU004508"/>
    </source>
</evidence>
<dbReference type="InterPro" id="IPR000653">
    <property type="entry name" value="DegT/StrS_aminotransferase"/>
</dbReference>
<evidence type="ECO:0000256" key="2">
    <source>
        <dbReference type="ARBA" id="ARBA00037999"/>
    </source>
</evidence>
<protein>
    <submittedName>
        <fullName evidence="6">dTDP-4-amino-4,6-dideoxygalactose transaminase</fullName>
    </submittedName>
</protein>
<keyword evidence="1 4" id="KW-0663">Pyridoxal phosphate</keyword>
<dbReference type="GO" id="GO:0008483">
    <property type="term" value="F:transaminase activity"/>
    <property type="evidence" value="ECO:0007669"/>
    <property type="project" value="TreeGrafter"/>
</dbReference>
<comment type="similarity">
    <text evidence="2 5">Belongs to the DegT/DnrJ/EryC1 family.</text>
</comment>
<feature type="modified residue" description="N6-(pyridoxal phosphate)lysine" evidence="4">
    <location>
        <position position="182"/>
    </location>
</feature>
<dbReference type="Gene3D" id="3.40.640.10">
    <property type="entry name" value="Type I PLP-dependent aspartate aminotransferase-like (Major domain)"/>
    <property type="match status" value="1"/>
</dbReference>
<evidence type="ECO:0000313" key="7">
    <source>
        <dbReference type="Proteomes" id="UP000198565"/>
    </source>
</evidence>
<dbReference type="InterPro" id="IPR015421">
    <property type="entry name" value="PyrdxlP-dep_Trfase_major"/>
</dbReference>
<gene>
    <name evidence="6" type="ORF">SAMN04487943_1118</name>
</gene>
<dbReference type="PIRSF" id="PIRSF000390">
    <property type="entry name" value="PLP_StrS"/>
    <property type="match status" value="1"/>
</dbReference>
<dbReference type="STRING" id="334253.SAMN04487943_1118"/>
<name>A0A1I4PDR1_9BACI</name>
<dbReference type="Pfam" id="PF01041">
    <property type="entry name" value="DegT_DnrJ_EryC1"/>
    <property type="match status" value="1"/>
</dbReference>
<evidence type="ECO:0000313" key="6">
    <source>
        <dbReference type="EMBL" id="SFM25797.1"/>
    </source>
</evidence>
<evidence type="ECO:0000256" key="4">
    <source>
        <dbReference type="PIRSR" id="PIRSR000390-2"/>
    </source>
</evidence>
<organism evidence="6 7">
    <name type="scientific">Gracilibacillus orientalis</name>
    <dbReference type="NCBI Taxonomy" id="334253"/>
    <lineage>
        <taxon>Bacteria</taxon>
        <taxon>Bacillati</taxon>
        <taxon>Bacillota</taxon>
        <taxon>Bacilli</taxon>
        <taxon>Bacillales</taxon>
        <taxon>Bacillaceae</taxon>
        <taxon>Gracilibacillus</taxon>
    </lineage>
</organism>
<evidence type="ECO:0000256" key="1">
    <source>
        <dbReference type="ARBA" id="ARBA00022898"/>
    </source>
</evidence>
<dbReference type="AlphaFoldDB" id="A0A1I4PDR1"/>
<dbReference type="GO" id="GO:0030170">
    <property type="term" value="F:pyridoxal phosphate binding"/>
    <property type="evidence" value="ECO:0007669"/>
    <property type="project" value="TreeGrafter"/>
</dbReference>
<dbReference type="RefSeq" id="WP_091484988.1">
    <property type="nucleotide sequence ID" value="NZ_FOTR01000011.1"/>
</dbReference>